<dbReference type="Proteomes" id="UP000092967">
    <property type="component" value="Chromosome"/>
</dbReference>
<dbReference type="STRING" id="1790137.AXE80_08220"/>
<organism evidence="2 3">
    <name type="scientific">Wenyingzhuangia fucanilytica</name>
    <dbReference type="NCBI Taxonomy" id="1790137"/>
    <lineage>
        <taxon>Bacteria</taxon>
        <taxon>Pseudomonadati</taxon>
        <taxon>Bacteroidota</taxon>
        <taxon>Flavobacteriia</taxon>
        <taxon>Flavobacteriales</taxon>
        <taxon>Flavobacteriaceae</taxon>
        <taxon>Wenyingzhuangia</taxon>
    </lineage>
</organism>
<dbReference type="EMBL" id="CP014224">
    <property type="protein sequence ID" value="ANW97473.1"/>
    <property type="molecule type" value="Genomic_DNA"/>
</dbReference>
<name>A0A1B1Y9L5_9FLAO</name>
<evidence type="ECO:0000313" key="2">
    <source>
        <dbReference type="EMBL" id="ANW97473.1"/>
    </source>
</evidence>
<feature type="compositionally biased region" description="Basic and acidic residues" evidence="1">
    <location>
        <begin position="148"/>
        <end position="160"/>
    </location>
</feature>
<protein>
    <submittedName>
        <fullName evidence="2">Uncharacterized protein</fullName>
    </submittedName>
</protein>
<feature type="region of interest" description="Disordered" evidence="1">
    <location>
        <begin position="139"/>
        <end position="160"/>
    </location>
</feature>
<accession>A0A1B1Y9L5</accession>
<keyword evidence="3" id="KW-1185">Reference proteome</keyword>
<dbReference type="AlphaFoldDB" id="A0A1B1Y9L5"/>
<sequence>MSEVNYIKHLKVFYDKTIDDQRFNPTHISLYMALFQLWNVNRFQTPFYVNRNEVMIMAKIGSKTTYHKCIRDLNKWKFIKYKPSQNPFKSSEVNMYNFWTSNGQVVGQDVGQVVEQDVGQALVSYYKHNKHIKRNKHYKQENQNSDYLKIENDKDYSQPL</sequence>
<gene>
    <name evidence="2" type="ORF">AXE80_08220</name>
</gene>
<proteinExistence type="predicted"/>
<evidence type="ECO:0000256" key="1">
    <source>
        <dbReference type="SAM" id="MobiDB-lite"/>
    </source>
</evidence>
<dbReference type="KEGG" id="wfu:AXE80_08220"/>
<reference evidence="2 3" key="1">
    <citation type="submission" date="2016-02" db="EMBL/GenBank/DDBJ databases">
        <authorList>
            <person name="Wen L."/>
            <person name="He K."/>
            <person name="Yang H."/>
        </authorList>
    </citation>
    <scope>NUCLEOTIDE SEQUENCE [LARGE SCALE GENOMIC DNA]</scope>
    <source>
        <strain evidence="2 3">CZ1127</strain>
    </source>
</reference>
<dbReference type="OrthoDB" id="1442826at2"/>
<evidence type="ECO:0000313" key="3">
    <source>
        <dbReference type="Proteomes" id="UP000092967"/>
    </source>
</evidence>